<organism evidence="3 4">
    <name type="scientific">Rhynchophorus ferrugineus</name>
    <name type="common">Red palm weevil</name>
    <name type="synonym">Curculio ferrugineus</name>
    <dbReference type="NCBI Taxonomy" id="354439"/>
    <lineage>
        <taxon>Eukaryota</taxon>
        <taxon>Metazoa</taxon>
        <taxon>Ecdysozoa</taxon>
        <taxon>Arthropoda</taxon>
        <taxon>Hexapoda</taxon>
        <taxon>Insecta</taxon>
        <taxon>Pterygota</taxon>
        <taxon>Neoptera</taxon>
        <taxon>Endopterygota</taxon>
        <taxon>Coleoptera</taxon>
        <taxon>Polyphaga</taxon>
        <taxon>Cucujiformia</taxon>
        <taxon>Curculionidae</taxon>
        <taxon>Dryophthorinae</taxon>
        <taxon>Rhynchophorus</taxon>
    </lineage>
</organism>
<dbReference type="AlphaFoldDB" id="A0A834HN64"/>
<proteinExistence type="predicted"/>
<evidence type="ECO:0000256" key="1">
    <source>
        <dbReference type="SAM" id="MobiDB-lite"/>
    </source>
</evidence>
<feature type="region of interest" description="Disordered" evidence="1">
    <location>
        <begin position="19"/>
        <end position="77"/>
    </location>
</feature>
<keyword evidence="4" id="KW-1185">Reference proteome</keyword>
<dbReference type="EMBL" id="JAACXV010017908">
    <property type="protein sequence ID" value="KAF7264227.1"/>
    <property type="molecule type" value="Genomic_DNA"/>
</dbReference>
<feature type="compositionally biased region" description="Gly residues" evidence="1">
    <location>
        <begin position="41"/>
        <end position="52"/>
    </location>
</feature>
<evidence type="ECO:0000313" key="2">
    <source>
        <dbReference type="EMBL" id="KAF7264227.1"/>
    </source>
</evidence>
<comment type="caution">
    <text evidence="3">The sequence shown here is derived from an EMBL/GenBank/DDBJ whole genome shotgun (WGS) entry which is preliminary data.</text>
</comment>
<feature type="compositionally biased region" description="Basic and acidic residues" evidence="1">
    <location>
        <begin position="68"/>
        <end position="77"/>
    </location>
</feature>
<name>A0A834HN64_RHYFE</name>
<sequence>MLVLRQVVVNWRPRVAARSCAKGGGDGTPLVETAGNQFRGWKGGPRGGGPTRGGPTASGLTVAYGVWDRSEAEHRRH</sequence>
<gene>
    <name evidence="3" type="ORF">GWI33_000449</name>
    <name evidence="2" type="ORF">GWI33_000451</name>
</gene>
<dbReference type="EMBL" id="JAACXV010017907">
    <property type="protein sequence ID" value="KAF7264229.1"/>
    <property type="molecule type" value="Genomic_DNA"/>
</dbReference>
<dbReference type="Proteomes" id="UP000625711">
    <property type="component" value="Unassembled WGS sequence"/>
</dbReference>
<protein>
    <submittedName>
        <fullName evidence="3">Uncharacterized protein</fullName>
    </submittedName>
</protein>
<reference evidence="3" key="1">
    <citation type="submission" date="2020-08" db="EMBL/GenBank/DDBJ databases">
        <title>Genome sequencing and assembly of the red palm weevil Rhynchophorus ferrugineus.</title>
        <authorList>
            <person name="Dias G.B."/>
            <person name="Bergman C.M."/>
            <person name="Manee M."/>
        </authorList>
    </citation>
    <scope>NUCLEOTIDE SEQUENCE</scope>
    <source>
        <strain evidence="3">AA-2017</strain>
        <tissue evidence="3">Whole larva</tissue>
    </source>
</reference>
<evidence type="ECO:0000313" key="4">
    <source>
        <dbReference type="Proteomes" id="UP000625711"/>
    </source>
</evidence>
<accession>A0A834HN64</accession>
<evidence type="ECO:0000313" key="3">
    <source>
        <dbReference type="EMBL" id="KAF7264229.1"/>
    </source>
</evidence>